<gene>
    <name evidence="3" type="ORF">QTN89_04260</name>
</gene>
<dbReference type="Pfam" id="PF25138">
    <property type="entry name" value="Phage_H_T_join_3"/>
    <property type="match status" value="1"/>
</dbReference>
<keyword evidence="4" id="KW-1185">Reference proteome</keyword>
<feature type="region of interest" description="Disordered" evidence="1">
    <location>
        <begin position="75"/>
        <end position="95"/>
    </location>
</feature>
<proteinExistence type="predicted"/>
<reference evidence="3 4" key="1">
    <citation type="submission" date="2023-06" db="EMBL/GenBank/DDBJ databases">
        <title>Roseiconus lacunae JC819 isolated from Gulf of Mannar region, Tamil Nadu.</title>
        <authorList>
            <person name="Pk S."/>
            <person name="Ch S."/>
            <person name="Ch V.R."/>
        </authorList>
    </citation>
    <scope>NUCLEOTIDE SEQUENCE [LARGE SCALE GENOMIC DNA]</scope>
    <source>
        <strain evidence="3 4">JC819</strain>
    </source>
</reference>
<feature type="domain" description="Phage head-tail joining protein" evidence="2">
    <location>
        <begin position="1"/>
        <end position="123"/>
    </location>
</feature>
<evidence type="ECO:0000259" key="2">
    <source>
        <dbReference type="Pfam" id="PF25138"/>
    </source>
</evidence>
<organism evidence="3 4">
    <name type="scientific">Roseiconus lacunae</name>
    <dbReference type="NCBI Taxonomy" id="2605694"/>
    <lineage>
        <taxon>Bacteria</taxon>
        <taxon>Pseudomonadati</taxon>
        <taxon>Planctomycetota</taxon>
        <taxon>Planctomycetia</taxon>
        <taxon>Pirellulales</taxon>
        <taxon>Pirellulaceae</taxon>
        <taxon>Roseiconus</taxon>
    </lineage>
</organism>
<dbReference type="Proteomes" id="UP001239462">
    <property type="component" value="Unassembled WGS sequence"/>
</dbReference>
<evidence type="ECO:0000313" key="3">
    <source>
        <dbReference type="EMBL" id="MDM4014632.1"/>
    </source>
</evidence>
<dbReference type="RefSeq" id="WP_289162316.1">
    <property type="nucleotide sequence ID" value="NZ_JASZZN010000003.1"/>
</dbReference>
<accession>A0ABT7PDQ9</accession>
<evidence type="ECO:0000313" key="4">
    <source>
        <dbReference type="Proteomes" id="UP001239462"/>
    </source>
</evidence>
<protein>
    <recommendedName>
        <fullName evidence="2">Phage head-tail joining protein domain-containing protein</fullName>
    </recommendedName>
</protein>
<name>A0ABT7PDQ9_9BACT</name>
<sequence>MNLIQDALSIHAADIETAASETVTYTRDGSSIEGVIAVRGRSEFEEVSSEGEIHVQTRMTDWLIRAQLLKLDGQPIEPKRGDKITTSNGQSFEVFPGPDGEHWRWREAHQHAYRIHTVRRSVQSE</sequence>
<evidence type="ECO:0000256" key="1">
    <source>
        <dbReference type="SAM" id="MobiDB-lite"/>
    </source>
</evidence>
<dbReference type="InterPro" id="IPR056942">
    <property type="entry name" value="Phage_H_T_join"/>
</dbReference>
<dbReference type="EMBL" id="JASZZN010000003">
    <property type="protein sequence ID" value="MDM4014632.1"/>
    <property type="molecule type" value="Genomic_DNA"/>
</dbReference>
<comment type="caution">
    <text evidence="3">The sequence shown here is derived from an EMBL/GenBank/DDBJ whole genome shotgun (WGS) entry which is preliminary data.</text>
</comment>